<evidence type="ECO:0008006" key="4">
    <source>
        <dbReference type="Google" id="ProtNLM"/>
    </source>
</evidence>
<proteinExistence type="predicted"/>
<evidence type="ECO:0000313" key="2">
    <source>
        <dbReference type="EMBL" id="MDL5030582.1"/>
    </source>
</evidence>
<name>A0ABT7LE73_9BURK</name>
<evidence type="ECO:0000313" key="3">
    <source>
        <dbReference type="Proteomes" id="UP001238603"/>
    </source>
</evidence>
<feature type="signal peptide" evidence="1">
    <location>
        <begin position="1"/>
        <end position="29"/>
    </location>
</feature>
<evidence type="ECO:0000256" key="1">
    <source>
        <dbReference type="SAM" id="SignalP"/>
    </source>
</evidence>
<sequence>MTNTARRLSLAALAVTGLWGLTGLSAAQAAGTPQRVAVVSLLGDELQVVTGSRKTGSHLDSNRRDAWPMPAGLMDGTSLVAVEKAGKQVAPESEFLLLKLPSARLFGDPLGQPEGPRYEIPAALKPTLQQIQATQLILITPVRTDLRVQGVDFATGNGVLTGLGFYVDDLMRVRQINRADLRETGEVARGFLAPYVYVKASLIDARTGAVLAQKVVAKAEAVVGSRDEGVADPFESLDGPSKVKLLTDMLTAEVGEATKTLLAPR</sequence>
<organism evidence="2 3">
    <name type="scientific">Roseateles subflavus</name>
    <dbReference type="NCBI Taxonomy" id="3053353"/>
    <lineage>
        <taxon>Bacteria</taxon>
        <taxon>Pseudomonadati</taxon>
        <taxon>Pseudomonadota</taxon>
        <taxon>Betaproteobacteria</taxon>
        <taxon>Burkholderiales</taxon>
        <taxon>Sphaerotilaceae</taxon>
        <taxon>Roseateles</taxon>
    </lineage>
</organism>
<protein>
    <recommendedName>
        <fullName evidence="4">SAF domain-containing protein</fullName>
    </recommendedName>
</protein>
<feature type="chain" id="PRO_5045841323" description="SAF domain-containing protein" evidence="1">
    <location>
        <begin position="30"/>
        <end position="265"/>
    </location>
</feature>
<dbReference type="Proteomes" id="UP001238603">
    <property type="component" value="Unassembled WGS sequence"/>
</dbReference>
<keyword evidence="1" id="KW-0732">Signal</keyword>
<dbReference type="RefSeq" id="WP_285980715.1">
    <property type="nucleotide sequence ID" value="NZ_JASVDS010000001.1"/>
</dbReference>
<gene>
    <name evidence="2" type="ORF">QRD43_01575</name>
</gene>
<keyword evidence="3" id="KW-1185">Reference proteome</keyword>
<accession>A0ABT7LE73</accession>
<dbReference type="EMBL" id="JASVDS010000001">
    <property type="protein sequence ID" value="MDL5030582.1"/>
    <property type="molecule type" value="Genomic_DNA"/>
</dbReference>
<comment type="caution">
    <text evidence="2">The sequence shown here is derived from an EMBL/GenBank/DDBJ whole genome shotgun (WGS) entry which is preliminary data.</text>
</comment>
<reference evidence="2 3" key="1">
    <citation type="submission" date="2023-06" db="EMBL/GenBank/DDBJ databases">
        <title>Pelomonas sp. APW6 16S ribosomal RNA gene genome sequencing and assembly.</title>
        <authorList>
            <person name="Woo H."/>
        </authorList>
    </citation>
    <scope>NUCLEOTIDE SEQUENCE [LARGE SCALE GENOMIC DNA]</scope>
    <source>
        <strain evidence="2 3">APW6</strain>
    </source>
</reference>